<proteinExistence type="inferred from homology"/>
<evidence type="ECO:0000256" key="1">
    <source>
        <dbReference type="ARBA" id="ARBA00004141"/>
    </source>
</evidence>
<keyword evidence="7 9" id="KW-1133">Transmembrane helix</keyword>
<keyword evidence="5" id="KW-0571">Peptide transport</keyword>
<keyword evidence="8 9" id="KW-0472">Membrane</keyword>
<keyword evidence="4 9" id="KW-0812">Transmembrane</keyword>
<evidence type="ECO:0000313" key="10">
    <source>
        <dbReference type="EMBL" id="KAF9597861.1"/>
    </source>
</evidence>
<evidence type="ECO:0000256" key="2">
    <source>
        <dbReference type="ARBA" id="ARBA00005484"/>
    </source>
</evidence>
<dbReference type="InterPro" id="IPR004648">
    <property type="entry name" value="Oligpept_transpt"/>
</dbReference>
<dbReference type="AlphaFoldDB" id="A0A835HEU9"/>
<comment type="similarity">
    <text evidence="2">Belongs to the oligopeptide OPT transporter (TC 2.A.67.1) family.</text>
</comment>
<comment type="caution">
    <text evidence="10">The sequence shown here is derived from an EMBL/GenBank/DDBJ whole genome shotgun (WGS) entry which is preliminary data.</text>
</comment>
<keyword evidence="6" id="KW-0653">Protein transport</keyword>
<evidence type="ECO:0000256" key="6">
    <source>
        <dbReference type="ARBA" id="ARBA00022927"/>
    </source>
</evidence>
<evidence type="ECO:0000256" key="5">
    <source>
        <dbReference type="ARBA" id="ARBA00022856"/>
    </source>
</evidence>
<feature type="transmembrane region" description="Helical" evidence="9">
    <location>
        <begin position="146"/>
        <end position="164"/>
    </location>
</feature>
<dbReference type="GO" id="GO:0016020">
    <property type="term" value="C:membrane"/>
    <property type="evidence" value="ECO:0007669"/>
    <property type="project" value="UniProtKB-SubCell"/>
</dbReference>
<keyword evidence="11" id="KW-1185">Reference proteome</keyword>
<evidence type="ECO:0000256" key="4">
    <source>
        <dbReference type="ARBA" id="ARBA00022692"/>
    </source>
</evidence>
<sequence>MPGDKILHIAVSVQVNSASLLRRIGIEVAEKIDFKVCVTLLICDFDFTRFVRRLEEILVVFLNSIDLFYQRKLNSIEIIGTMIASTVNILVAWSLLTTIPNICRHELLPPNSPWTCPGDRVFFDASVLWGLVGPKRIFGSLGNYGALNWFFLGGLLGPVLVWLLHKAFPKQSWIPLINLPILLGAIANMPPATTLNYNAWVVVGTIFNFCNPVPQAMVADVQLCSFSCSRCWSCFYGSSSVLFCYSSS</sequence>
<dbReference type="InterPro" id="IPR004813">
    <property type="entry name" value="OPT"/>
</dbReference>
<gene>
    <name evidence="10" type="ORF">IFM89_021946</name>
</gene>
<dbReference type="GO" id="GO:0015031">
    <property type="term" value="P:protein transport"/>
    <property type="evidence" value="ECO:0007669"/>
    <property type="project" value="UniProtKB-KW"/>
</dbReference>
<organism evidence="10 11">
    <name type="scientific">Coptis chinensis</name>
    <dbReference type="NCBI Taxonomy" id="261450"/>
    <lineage>
        <taxon>Eukaryota</taxon>
        <taxon>Viridiplantae</taxon>
        <taxon>Streptophyta</taxon>
        <taxon>Embryophyta</taxon>
        <taxon>Tracheophyta</taxon>
        <taxon>Spermatophyta</taxon>
        <taxon>Magnoliopsida</taxon>
        <taxon>Ranunculales</taxon>
        <taxon>Ranunculaceae</taxon>
        <taxon>Coptidoideae</taxon>
        <taxon>Coptis</taxon>
    </lineage>
</organism>
<dbReference type="GO" id="GO:0035673">
    <property type="term" value="F:oligopeptide transmembrane transporter activity"/>
    <property type="evidence" value="ECO:0007669"/>
    <property type="project" value="InterPro"/>
</dbReference>
<accession>A0A835HEU9</accession>
<comment type="subcellular location">
    <subcellularLocation>
        <location evidence="1">Membrane</location>
        <topology evidence="1">Multi-pass membrane protein</topology>
    </subcellularLocation>
</comment>
<evidence type="ECO:0000256" key="3">
    <source>
        <dbReference type="ARBA" id="ARBA00022448"/>
    </source>
</evidence>
<evidence type="ECO:0000256" key="8">
    <source>
        <dbReference type="ARBA" id="ARBA00023136"/>
    </source>
</evidence>
<protein>
    <submittedName>
        <fullName evidence="10">Uncharacterized protein</fullName>
    </submittedName>
</protein>
<evidence type="ECO:0000256" key="9">
    <source>
        <dbReference type="SAM" id="Phobius"/>
    </source>
</evidence>
<feature type="transmembrane region" description="Helical" evidence="9">
    <location>
        <begin position="78"/>
        <end position="99"/>
    </location>
</feature>
<evidence type="ECO:0000256" key="7">
    <source>
        <dbReference type="ARBA" id="ARBA00022989"/>
    </source>
</evidence>
<evidence type="ECO:0000313" key="11">
    <source>
        <dbReference type="Proteomes" id="UP000631114"/>
    </source>
</evidence>
<name>A0A835HEU9_9MAGN</name>
<reference evidence="10 11" key="1">
    <citation type="submission" date="2020-10" db="EMBL/GenBank/DDBJ databases">
        <title>The Coptis chinensis genome and diversification of protoberbering-type alkaloids.</title>
        <authorList>
            <person name="Wang B."/>
            <person name="Shu S."/>
            <person name="Song C."/>
            <person name="Liu Y."/>
        </authorList>
    </citation>
    <scope>NUCLEOTIDE SEQUENCE [LARGE SCALE GENOMIC DNA]</scope>
    <source>
        <strain evidence="10">HL-2020</strain>
        <tissue evidence="10">Leaf</tissue>
    </source>
</reference>
<dbReference type="OrthoDB" id="9986677at2759"/>
<dbReference type="Pfam" id="PF03169">
    <property type="entry name" value="OPT"/>
    <property type="match status" value="1"/>
</dbReference>
<dbReference type="PANTHER" id="PTHR22601">
    <property type="entry name" value="ISP4 LIKE PROTEIN"/>
    <property type="match status" value="1"/>
</dbReference>
<dbReference type="Proteomes" id="UP000631114">
    <property type="component" value="Unassembled WGS sequence"/>
</dbReference>
<dbReference type="EMBL" id="JADFTS010000007">
    <property type="protein sequence ID" value="KAF9597861.1"/>
    <property type="molecule type" value="Genomic_DNA"/>
</dbReference>
<keyword evidence="3" id="KW-0813">Transport</keyword>